<feature type="region of interest" description="Disordered" evidence="1">
    <location>
        <begin position="230"/>
        <end position="252"/>
    </location>
</feature>
<sequence length="419" mass="46181">MTTTSFADELLTRLDEVLADFCEMSLPILSDDDLEALLTRTTTFGNRLTHATGRVATEATTRELSDKVGARHAANWWASLTRLTPRDANRRLRLARSLARTVHEPVADALASGELHVDQAGVIVDVVDDLPSDLEPALVDKARDILLDEAQRHNADELRILGKHILETIDPERFEADEAKRLKREEDEANARARITLTNDGHGRVLGRFSLPAVQGELLRNQLLALADPRRTLPGAPSGDDSAAPRDGSSITPERMGHAFMELIEMFPADKLPSHAASSVALMITIDISQLLKEHGFATLANGQRISAGEARRLACRSGLLPAVLDGRSEILDFGRQRRLFSTAQFRALALRDKGCTAKGCGMPPSVCHAHHDDPWSHGGPTDLARGRLLCPHHHRLIHHQGYRHSIEPDNTVTFRRLT</sequence>
<gene>
    <name evidence="3" type="ORF">BJ980_000006</name>
</gene>
<dbReference type="CDD" id="cd00085">
    <property type="entry name" value="HNHc"/>
    <property type="match status" value="1"/>
</dbReference>
<evidence type="ECO:0000259" key="2">
    <source>
        <dbReference type="SMART" id="SM00507"/>
    </source>
</evidence>
<dbReference type="Proteomes" id="UP000540656">
    <property type="component" value="Unassembled WGS sequence"/>
</dbReference>
<comment type="caution">
    <text evidence="3">The sequence shown here is derived from an EMBL/GenBank/DDBJ whole genome shotgun (WGS) entry which is preliminary data.</text>
</comment>
<organism evidence="3 4">
    <name type="scientific">Nocardioides daedukensis</name>
    <dbReference type="NCBI Taxonomy" id="634462"/>
    <lineage>
        <taxon>Bacteria</taxon>
        <taxon>Bacillati</taxon>
        <taxon>Actinomycetota</taxon>
        <taxon>Actinomycetes</taxon>
        <taxon>Propionibacteriales</taxon>
        <taxon>Nocardioidaceae</taxon>
        <taxon>Nocardioides</taxon>
    </lineage>
</organism>
<accession>A0A7Y9RYT9</accession>
<protein>
    <recommendedName>
        <fullName evidence="2">HNH nuclease domain-containing protein</fullName>
    </recommendedName>
</protein>
<dbReference type="RefSeq" id="WP_179500405.1">
    <property type="nucleotide sequence ID" value="NZ_JACCAA010000001.1"/>
</dbReference>
<dbReference type="InterPro" id="IPR003870">
    <property type="entry name" value="DUF222"/>
</dbReference>
<proteinExistence type="predicted"/>
<dbReference type="AlphaFoldDB" id="A0A7Y9RYT9"/>
<name>A0A7Y9RYT9_9ACTN</name>
<keyword evidence="4" id="KW-1185">Reference proteome</keyword>
<evidence type="ECO:0000256" key="1">
    <source>
        <dbReference type="SAM" id="MobiDB-lite"/>
    </source>
</evidence>
<dbReference type="InterPro" id="IPR003615">
    <property type="entry name" value="HNH_nuc"/>
</dbReference>
<evidence type="ECO:0000313" key="3">
    <source>
        <dbReference type="EMBL" id="NYG57083.1"/>
    </source>
</evidence>
<dbReference type="EMBL" id="JACCAA010000001">
    <property type="protein sequence ID" value="NYG57083.1"/>
    <property type="molecule type" value="Genomic_DNA"/>
</dbReference>
<reference evidence="3 4" key="1">
    <citation type="submission" date="2020-07" db="EMBL/GenBank/DDBJ databases">
        <title>Sequencing the genomes of 1000 actinobacteria strains.</title>
        <authorList>
            <person name="Klenk H.-P."/>
        </authorList>
    </citation>
    <scope>NUCLEOTIDE SEQUENCE [LARGE SCALE GENOMIC DNA]</scope>
    <source>
        <strain evidence="3 4">DSM 23819</strain>
    </source>
</reference>
<feature type="domain" description="HNH nuclease" evidence="2">
    <location>
        <begin position="344"/>
        <end position="396"/>
    </location>
</feature>
<evidence type="ECO:0000313" key="4">
    <source>
        <dbReference type="Proteomes" id="UP000540656"/>
    </source>
</evidence>
<dbReference type="Pfam" id="PF02720">
    <property type="entry name" value="DUF222"/>
    <property type="match status" value="1"/>
</dbReference>
<dbReference type="SMART" id="SM00507">
    <property type="entry name" value="HNHc"/>
    <property type="match status" value="1"/>
</dbReference>